<keyword evidence="1" id="KW-1133">Transmembrane helix</keyword>
<evidence type="ECO:0000313" key="2">
    <source>
        <dbReference type="EMBL" id="HJA85356.1"/>
    </source>
</evidence>
<feature type="transmembrane region" description="Helical" evidence="1">
    <location>
        <begin position="45"/>
        <end position="65"/>
    </location>
</feature>
<protein>
    <submittedName>
        <fullName evidence="2">Uncharacterized protein</fullName>
    </submittedName>
</protein>
<dbReference type="Proteomes" id="UP000823862">
    <property type="component" value="Unassembled WGS sequence"/>
</dbReference>
<reference evidence="2" key="2">
    <citation type="submission" date="2021-04" db="EMBL/GenBank/DDBJ databases">
        <authorList>
            <person name="Gilroy R."/>
        </authorList>
    </citation>
    <scope>NUCLEOTIDE SEQUENCE</scope>
    <source>
        <strain evidence="2">ChiHjej12B11-9795</strain>
    </source>
</reference>
<feature type="transmembrane region" description="Helical" evidence="1">
    <location>
        <begin position="147"/>
        <end position="168"/>
    </location>
</feature>
<feature type="transmembrane region" description="Helical" evidence="1">
    <location>
        <begin position="71"/>
        <end position="92"/>
    </location>
</feature>
<evidence type="ECO:0000256" key="1">
    <source>
        <dbReference type="SAM" id="Phobius"/>
    </source>
</evidence>
<gene>
    <name evidence="2" type="ORF">H9950_04035</name>
</gene>
<comment type="caution">
    <text evidence="2">The sequence shown here is derived from an EMBL/GenBank/DDBJ whole genome shotgun (WGS) entry which is preliminary data.</text>
</comment>
<sequence>MKLNELKKSMSTLEQVLAKTNTDIKINVSASKTAQTKILKEFRKAYTSLLLLAIIFVAAAIYNINPIAFPLYLKIYLSSFLVIGAIWYIYLYRKLKSINIAVLSPKQLFSKTATIKLLTLSGEIFIGMCLVFFFALLLPSVWTFHRIGFWIMTIGLILGIVYSIFHYWPQYVILFRDLNSIKE</sequence>
<keyword evidence="1" id="KW-0812">Transmembrane</keyword>
<feature type="transmembrane region" description="Helical" evidence="1">
    <location>
        <begin position="113"/>
        <end position="135"/>
    </location>
</feature>
<keyword evidence="1" id="KW-0472">Membrane</keyword>
<name>A0A9D2HVG0_9BACE</name>
<organism evidence="2 3">
    <name type="scientific">Candidatus Bacteroides avicola</name>
    <dbReference type="NCBI Taxonomy" id="2838468"/>
    <lineage>
        <taxon>Bacteria</taxon>
        <taxon>Pseudomonadati</taxon>
        <taxon>Bacteroidota</taxon>
        <taxon>Bacteroidia</taxon>
        <taxon>Bacteroidales</taxon>
        <taxon>Bacteroidaceae</taxon>
        <taxon>Bacteroides</taxon>
    </lineage>
</organism>
<accession>A0A9D2HVG0</accession>
<reference evidence="2" key="1">
    <citation type="journal article" date="2021" name="PeerJ">
        <title>Extensive microbial diversity within the chicken gut microbiome revealed by metagenomics and culture.</title>
        <authorList>
            <person name="Gilroy R."/>
            <person name="Ravi A."/>
            <person name="Getino M."/>
            <person name="Pursley I."/>
            <person name="Horton D.L."/>
            <person name="Alikhan N.F."/>
            <person name="Baker D."/>
            <person name="Gharbi K."/>
            <person name="Hall N."/>
            <person name="Watson M."/>
            <person name="Adriaenssens E.M."/>
            <person name="Foster-Nyarko E."/>
            <person name="Jarju S."/>
            <person name="Secka A."/>
            <person name="Antonio M."/>
            <person name="Oren A."/>
            <person name="Chaudhuri R.R."/>
            <person name="La Ragione R."/>
            <person name="Hildebrand F."/>
            <person name="Pallen M.J."/>
        </authorList>
    </citation>
    <scope>NUCLEOTIDE SEQUENCE</scope>
    <source>
        <strain evidence="2">ChiHjej12B11-9795</strain>
    </source>
</reference>
<evidence type="ECO:0000313" key="3">
    <source>
        <dbReference type="Proteomes" id="UP000823862"/>
    </source>
</evidence>
<proteinExistence type="predicted"/>
<dbReference type="EMBL" id="DWZI01000023">
    <property type="protein sequence ID" value="HJA85356.1"/>
    <property type="molecule type" value="Genomic_DNA"/>
</dbReference>
<dbReference type="AlphaFoldDB" id="A0A9D2HVG0"/>